<organism evidence="2 3">
    <name type="scientific">Exocentrus adspersus</name>
    <dbReference type="NCBI Taxonomy" id="1586481"/>
    <lineage>
        <taxon>Eukaryota</taxon>
        <taxon>Metazoa</taxon>
        <taxon>Ecdysozoa</taxon>
        <taxon>Arthropoda</taxon>
        <taxon>Hexapoda</taxon>
        <taxon>Insecta</taxon>
        <taxon>Pterygota</taxon>
        <taxon>Neoptera</taxon>
        <taxon>Endopterygota</taxon>
        <taxon>Coleoptera</taxon>
        <taxon>Polyphaga</taxon>
        <taxon>Cucujiformia</taxon>
        <taxon>Chrysomeloidea</taxon>
        <taxon>Cerambycidae</taxon>
        <taxon>Lamiinae</taxon>
        <taxon>Acanthocinini</taxon>
        <taxon>Exocentrus</taxon>
    </lineage>
</organism>
<reference evidence="2 3" key="1">
    <citation type="journal article" date="2023" name="Insect Mol. Biol.">
        <title>Genome sequencing provides insights into the evolution of gene families encoding plant cell wall-degrading enzymes in longhorned beetles.</title>
        <authorList>
            <person name="Shin N.R."/>
            <person name="Okamura Y."/>
            <person name="Kirsch R."/>
            <person name="Pauchet Y."/>
        </authorList>
    </citation>
    <scope>NUCLEOTIDE SEQUENCE [LARGE SCALE GENOMIC DNA]</scope>
    <source>
        <strain evidence="2">EAD_L_NR</strain>
    </source>
</reference>
<evidence type="ECO:0000313" key="3">
    <source>
        <dbReference type="Proteomes" id="UP001159042"/>
    </source>
</evidence>
<accession>A0AAV8VR98</accession>
<dbReference type="Proteomes" id="UP001159042">
    <property type="component" value="Unassembled WGS sequence"/>
</dbReference>
<feature type="compositionally biased region" description="Basic and acidic residues" evidence="1">
    <location>
        <begin position="132"/>
        <end position="151"/>
    </location>
</feature>
<sequence length="179" mass="19978">MAEGTYEYECMRAELLGLDKPDHDDFLKKLASANAKREVEDEEADVHNLKNVDRTTESEKRILGGLEELNTILRRTQSRITRFKATCGSLTNLLKVKVAGRSGSDNEDTSESAEATAGSEEAAAPPPTGVEDLPRNQRKSDLSKALDADMSRLDRMIEKSEDAQYSMAHQSKQMRNFLK</sequence>
<proteinExistence type="predicted"/>
<name>A0AAV8VR98_9CUCU</name>
<evidence type="ECO:0000313" key="2">
    <source>
        <dbReference type="EMBL" id="KAJ8916491.1"/>
    </source>
</evidence>
<feature type="compositionally biased region" description="Low complexity" evidence="1">
    <location>
        <begin position="112"/>
        <end position="123"/>
    </location>
</feature>
<evidence type="ECO:0000256" key="1">
    <source>
        <dbReference type="SAM" id="MobiDB-lite"/>
    </source>
</evidence>
<dbReference type="AlphaFoldDB" id="A0AAV8VR98"/>
<keyword evidence="3" id="KW-1185">Reference proteome</keyword>
<gene>
    <name evidence="2" type="ORF">NQ315_000133</name>
</gene>
<comment type="caution">
    <text evidence="2">The sequence shown here is derived from an EMBL/GenBank/DDBJ whole genome shotgun (WGS) entry which is preliminary data.</text>
</comment>
<feature type="region of interest" description="Disordered" evidence="1">
    <location>
        <begin position="98"/>
        <end position="151"/>
    </location>
</feature>
<dbReference type="EMBL" id="JANEYG010000041">
    <property type="protein sequence ID" value="KAJ8916491.1"/>
    <property type="molecule type" value="Genomic_DNA"/>
</dbReference>
<protein>
    <submittedName>
        <fullName evidence="2">Uncharacterized protein</fullName>
    </submittedName>
</protein>